<organism evidence="2 3">
    <name type="scientific">Reichenbachiella agarivorans</name>
    <dbReference type="NCBI Taxonomy" id="2979464"/>
    <lineage>
        <taxon>Bacteria</taxon>
        <taxon>Pseudomonadati</taxon>
        <taxon>Bacteroidota</taxon>
        <taxon>Cytophagia</taxon>
        <taxon>Cytophagales</taxon>
        <taxon>Reichenbachiellaceae</taxon>
        <taxon>Reichenbachiella</taxon>
    </lineage>
</organism>
<gene>
    <name evidence="2" type="ORF">N6H18_03240</name>
</gene>
<sequence>MQTPLVSVICLCYNQASYVRESLQSALEQDYDALQIIVVDDGSTDGSKTVIQEFLKSHPEIPFMDLPHNLGNTTAFNQGLKNATGKYVIDLACDDVMLVDRISKQVAFFESQDDRVGVIYSDAEYIDDKGSFLKSHFKDGKYVAYQGDVYEKLIDTYFIPPPTMMMRKAVLDELGGYDESLAYEDFDFWIRSSRNWQYAYQNETLTKIRLLETSHSSNLYSKGDRKLYSTVLICEKIMKLNRLEGENNALANRLKYELRHAFLMGRKLEVGLLISMLKGLEQKGVVYRLFGILNFGINLKYIRRLVHLIKYR</sequence>
<dbReference type="GO" id="GO:0016757">
    <property type="term" value="F:glycosyltransferase activity"/>
    <property type="evidence" value="ECO:0007669"/>
    <property type="project" value="UniProtKB-KW"/>
</dbReference>
<proteinExistence type="predicted"/>
<name>A0ABY6CSZ7_9BACT</name>
<reference evidence="2" key="1">
    <citation type="submission" date="2022-09" db="EMBL/GenBank/DDBJ databases">
        <title>Comparative genomics and taxonomic characterization of three novel marine species of genus Reichenbachiella exhibiting antioxidant and polysaccharide degradation activities.</title>
        <authorList>
            <person name="Muhammad N."/>
            <person name="Lee Y.-J."/>
            <person name="Ko J."/>
            <person name="Kim S.-G."/>
        </authorList>
    </citation>
    <scope>NUCLEOTIDE SEQUENCE</scope>
    <source>
        <strain evidence="2">BKB1-1</strain>
    </source>
</reference>
<dbReference type="RefSeq" id="WP_262310400.1">
    <property type="nucleotide sequence ID" value="NZ_CP106679.1"/>
</dbReference>
<dbReference type="InterPro" id="IPR001173">
    <property type="entry name" value="Glyco_trans_2-like"/>
</dbReference>
<evidence type="ECO:0000313" key="3">
    <source>
        <dbReference type="Proteomes" id="UP001065174"/>
    </source>
</evidence>
<dbReference type="EMBL" id="CP106679">
    <property type="protein sequence ID" value="UXP32969.1"/>
    <property type="molecule type" value="Genomic_DNA"/>
</dbReference>
<feature type="domain" description="Glycosyltransferase 2-like" evidence="1">
    <location>
        <begin position="7"/>
        <end position="174"/>
    </location>
</feature>
<keyword evidence="2" id="KW-0328">Glycosyltransferase</keyword>
<evidence type="ECO:0000313" key="2">
    <source>
        <dbReference type="EMBL" id="UXP32969.1"/>
    </source>
</evidence>
<dbReference type="PANTHER" id="PTHR22916">
    <property type="entry name" value="GLYCOSYLTRANSFERASE"/>
    <property type="match status" value="1"/>
</dbReference>
<keyword evidence="2" id="KW-0808">Transferase</keyword>
<keyword evidence="3" id="KW-1185">Reference proteome</keyword>
<dbReference type="Proteomes" id="UP001065174">
    <property type="component" value="Chromosome"/>
</dbReference>
<dbReference type="InterPro" id="IPR029044">
    <property type="entry name" value="Nucleotide-diphossugar_trans"/>
</dbReference>
<dbReference type="Gene3D" id="3.90.550.10">
    <property type="entry name" value="Spore Coat Polysaccharide Biosynthesis Protein SpsA, Chain A"/>
    <property type="match status" value="1"/>
</dbReference>
<evidence type="ECO:0000259" key="1">
    <source>
        <dbReference type="Pfam" id="PF00535"/>
    </source>
</evidence>
<protein>
    <submittedName>
        <fullName evidence="2">Glycosyltransferase</fullName>
        <ecNumber evidence="2">2.4.-.-</ecNumber>
    </submittedName>
</protein>
<dbReference type="EC" id="2.4.-.-" evidence="2"/>
<dbReference type="SUPFAM" id="SSF53448">
    <property type="entry name" value="Nucleotide-diphospho-sugar transferases"/>
    <property type="match status" value="1"/>
</dbReference>
<accession>A0ABY6CSZ7</accession>
<dbReference type="Pfam" id="PF00535">
    <property type="entry name" value="Glycos_transf_2"/>
    <property type="match status" value="1"/>
</dbReference>
<dbReference type="PANTHER" id="PTHR22916:SF3">
    <property type="entry name" value="UDP-GLCNAC:BETAGAL BETA-1,3-N-ACETYLGLUCOSAMINYLTRANSFERASE-LIKE PROTEIN 1"/>
    <property type="match status" value="1"/>
</dbReference>